<feature type="non-terminal residue" evidence="2">
    <location>
        <position position="106"/>
    </location>
</feature>
<dbReference type="EMBL" id="JAOPGA020000056">
    <property type="protein sequence ID" value="KAL0476540.1"/>
    <property type="molecule type" value="Genomic_DNA"/>
</dbReference>
<name>A0AAW2YH65_9EUKA</name>
<evidence type="ECO:0000256" key="1">
    <source>
        <dbReference type="SAM" id="Coils"/>
    </source>
</evidence>
<gene>
    <name evidence="2" type="ORF">AKO1_004476</name>
</gene>
<organism evidence="2 3">
    <name type="scientific">Acrasis kona</name>
    <dbReference type="NCBI Taxonomy" id="1008807"/>
    <lineage>
        <taxon>Eukaryota</taxon>
        <taxon>Discoba</taxon>
        <taxon>Heterolobosea</taxon>
        <taxon>Tetramitia</taxon>
        <taxon>Eutetramitia</taxon>
        <taxon>Acrasidae</taxon>
        <taxon>Acrasis</taxon>
    </lineage>
</organism>
<keyword evidence="1" id="KW-0175">Coiled coil</keyword>
<dbReference type="AlphaFoldDB" id="A0AAW2YH65"/>
<keyword evidence="3" id="KW-1185">Reference proteome</keyword>
<protein>
    <submittedName>
        <fullName evidence="2">Uncharacterized protein</fullName>
    </submittedName>
</protein>
<evidence type="ECO:0000313" key="2">
    <source>
        <dbReference type="EMBL" id="KAL0476540.1"/>
    </source>
</evidence>
<reference evidence="2 3" key="1">
    <citation type="submission" date="2024-03" db="EMBL/GenBank/DDBJ databases">
        <title>The Acrasis kona genome and developmental transcriptomes reveal deep origins of eukaryotic multicellular pathways.</title>
        <authorList>
            <person name="Sheikh S."/>
            <person name="Fu C.-J."/>
            <person name="Brown M.W."/>
            <person name="Baldauf S.L."/>
        </authorList>
    </citation>
    <scope>NUCLEOTIDE SEQUENCE [LARGE SCALE GENOMIC DNA]</scope>
    <source>
        <strain evidence="2 3">ATCC MYA-3509</strain>
    </source>
</reference>
<dbReference type="Proteomes" id="UP001431209">
    <property type="component" value="Unassembled WGS sequence"/>
</dbReference>
<accession>A0AAW2YH65</accession>
<sequence>MERDSSALLQKEVNVIQSNLDEMKLESNLQMQQIKMERDQLLKSQNALSDLEMSYSKLMNSNQELQSKLDLDNVTNQKLINNLESELSNYKKSNLDLESNYSKLMN</sequence>
<proteinExistence type="predicted"/>
<feature type="coiled-coil region" evidence="1">
    <location>
        <begin position="6"/>
        <end position="100"/>
    </location>
</feature>
<evidence type="ECO:0000313" key="3">
    <source>
        <dbReference type="Proteomes" id="UP001431209"/>
    </source>
</evidence>
<comment type="caution">
    <text evidence="2">The sequence shown here is derived from an EMBL/GenBank/DDBJ whole genome shotgun (WGS) entry which is preliminary data.</text>
</comment>